<dbReference type="EMBL" id="JAIQCV010000005">
    <property type="protein sequence ID" value="KAH1098089.1"/>
    <property type="molecule type" value="Genomic_DNA"/>
</dbReference>
<feature type="compositionally biased region" description="Acidic residues" evidence="1">
    <location>
        <begin position="14"/>
        <end position="25"/>
    </location>
</feature>
<organism evidence="2 3">
    <name type="scientific">Gossypium stocksii</name>
    <dbReference type="NCBI Taxonomy" id="47602"/>
    <lineage>
        <taxon>Eukaryota</taxon>
        <taxon>Viridiplantae</taxon>
        <taxon>Streptophyta</taxon>
        <taxon>Embryophyta</taxon>
        <taxon>Tracheophyta</taxon>
        <taxon>Spermatophyta</taxon>
        <taxon>Magnoliopsida</taxon>
        <taxon>eudicotyledons</taxon>
        <taxon>Gunneridae</taxon>
        <taxon>Pentapetalae</taxon>
        <taxon>rosids</taxon>
        <taxon>malvids</taxon>
        <taxon>Malvales</taxon>
        <taxon>Malvaceae</taxon>
        <taxon>Malvoideae</taxon>
        <taxon>Gossypium</taxon>
    </lineage>
</organism>
<dbReference type="AlphaFoldDB" id="A0A9D4A9Y3"/>
<name>A0A9D4A9Y3_9ROSI</name>
<accession>A0A9D4A9Y3</accession>
<comment type="caution">
    <text evidence="2">The sequence shown here is derived from an EMBL/GenBank/DDBJ whole genome shotgun (WGS) entry which is preliminary data.</text>
</comment>
<protein>
    <submittedName>
        <fullName evidence="2">Uncharacterized protein</fullName>
    </submittedName>
</protein>
<feature type="region of interest" description="Disordered" evidence="1">
    <location>
        <begin position="1"/>
        <end position="53"/>
    </location>
</feature>
<evidence type="ECO:0000256" key="1">
    <source>
        <dbReference type="SAM" id="MobiDB-lite"/>
    </source>
</evidence>
<evidence type="ECO:0000313" key="3">
    <source>
        <dbReference type="Proteomes" id="UP000828251"/>
    </source>
</evidence>
<dbReference type="Proteomes" id="UP000828251">
    <property type="component" value="Unassembled WGS sequence"/>
</dbReference>
<reference evidence="2 3" key="1">
    <citation type="journal article" date="2021" name="Plant Biotechnol. J.">
        <title>Multi-omics assisted identification of the key and species-specific regulatory components of drought-tolerant mechanisms in Gossypium stocksii.</title>
        <authorList>
            <person name="Yu D."/>
            <person name="Ke L."/>
            <person name="Zhang D."/>
            <person name="Wu Y."/>
            <person name="Sun Y."/>
            <person name="Mei J."/>
            <person name="Sun J."/>
            <person name="Sun Y."/>
        </authorList>
    </citation>
    <scope>NUCLEOTIDE SEQUENCE [LARGE SCALE GENOMIC DNA]</scope>
    <source>
        <strain evidence="3">cv. E1</strain>
        <tissue evidence="2">Leaf</tissue>
    </source>
</reference>
<feature type="compositionally biased region" description="Basic and acidic residues" evidence="1">
    <location>
        <begin position="43"/>
        <end position="53"/>
    </location>
</feature>
<evidence type="ECO:0000313" key="2">
    <source>
        <dbReference type="EMBL" id="KAH1098089.1"/>
    </source>
</evidence>
<keyword evidence="3" id="KW-1185">Reference proteome</keyword>
<proteinExistence type="predicted"/>
<gene>
    <name evidence="2" type="ORF">J1N35_015010</name>
</gene>
<sequence length="108" mass="12398">MPAFPSFPKKLLSDAEETEDDEAEVDETRPTPTHPVTYKKATKRPERDEEKTELVSIETMPTTQQDCKTNKLIDDLTKSDDEEGEVPISMFKRKQCCKHATRKSTRPN</sequence>